<accession>A0A418M5U4</accession>
<evidence type="ECO:0000313" key="2">
    <source>
        <dbReference type="EMBL" id="RIV21211.1"/>
    </source>
</evidence>
<gene>
    <name evidence="2" type="ORF">DYU11_17455</name>
</gene>
<protein>
    <submittedName>
        <fullName evidence="2">DUF1460 domain-containing protein</fullName>
    </submittedName>
</protein>
<keyword evidence="1" id="KW-0732">Signal</keyword>
<dbReference type="OrthoDB" id="1409585at2"/>
<evidence type="ECO:0000313" key="3">
    <source>
        <dbReference type="Proteomes" id="UP000283523"/>
    </source>
</evidence>
<dbReference type="Gene3D" id="2.30.260.10">
    <property type="entry name" value="putative xylanase like domain"/>
    <property type="match status" value="1"/>
</dbReference>
<feature type="signal peptide" evidence="1">
    <location>
        <begin position="1"/>
        <end position="39"/>
    </location>
</feature>
<organism evidence="2 3">
    <name type="scientific">Fibrisoma montanum</name>
    <dbReference type="NCBI Taxonomy" id="2305895"/>
    <lineage>
        <taxon>Bacteria</taxon>
        <taxon>Pseudomonadati</taxon>
        <taxon>Bacteroidota</taxon>
        <taxon>Cytophagia</taxon>
        <taxon>Cytophagales</taxon>
        <taxon>Spirosomataceae</taxon>
        <taxon>Fibrisoma</taxon>
    </lineage>
</organism>
<comment type="caution">
    <text evidence="2">The sequence shown here is derived from an EMBL/GenBank/DDBJ whole genome shotgun (WGS) entry which is preliminary data.</text>
</comment>
<name>A0A418M5U4_9BACT</name>
<feature type="chain" id="PRO_5019358825" evidence="1">
    <location>
        <begin position="40"/>
        <end position="307"/>
    </location>
</feature>
<dbReference type="Gene3D" id="1.10.3670.10">
    <property type="entry name" value="Putative xylanase like domain"/>
    <property type="match status" value="1"/>
</dbReference>
<dbReference type="Proteomes" id="UP000283523">
    <property type="component" value="Unassembled WGS sequence"/>
</dbReference>
<dbReference type="AlphaFoldDB" id="A0A418M5U4"/>
<proteinExistence type="predicted"/>
<dbReference type="Pfam" id="PF07313">
    <property type="entry name" value="AmiA-like"/>
    <property type="match status" value="1"/>
</dbReference>
<keyword evidence="3" id="KW-1185">Reference proteome</keyword>
<reference evidence="2 3" key="1">
    <citation type="submission" date="2018-08" db="EMBL/GenBank/DDBJ databases">
        <title>Fibrisoma montanum sp. nov., isolated from Danxia mountain soil.</title>
        <authorList>
            <person name="Huang Y."/>
        </authorList>
    </citation>
    <scope>NUCLEOTIDE SEQUENCE [LARGE SCALE GENOMIC DNA]</scope>
    <source>
        <strain evidence="2 3">HYT19</strain>
    </source>
</reference>
<evidence type="ECO:0000256" key="1">
    <source>
        <dbReference type="SAM" id="SignalP"/>
    </source>
</evidence>
<dbReference type="EMBL" id="QXED01000005">
    <property type="protein sequence ID" value="RIV21211.1"/>
    <property type="molecule type" value="Genomic_DNA"/>
</dbReference>
<dbReference type="InterPro" id="IPR010846">
    <property type="entry name" value="AmiA-like"/>
</dbReference>
<dbReference type="SUPFAM" id="SSF54001">
    <property type="entry name" value="Cysteine proteinases"/>
    <property type="match status" value="1"/>
</dbReference>
<dbReference type="InterPro" id="IPR038765">
    <property type="entry name" value="Papain-like_cys_pep_sf"/>
</dbReference>
<dbReference type="RefSeq" id="WP_119669003.1">
    <property type="nucleotide sequence ID" value="NZ_QXED01000005.1"/>
</dbReference>
<sequence>MKNYVRFHFAYVLPILTPQRFLVLCLLVLAGLLSASVSAQTMPDDLRSLSIVGGKTLPETAVTIGKQFLGTPYVPHTLDINAAEQLVVNLKAFDCTTYLETVLALSLAWQDLTDKQNQAQLNVLFRSYLTRLRYRNGVINGYASRLHYLSEWLRDNERKGLLKDVSGELPGCLSVAKPVSYMTTATYRYPHLSDPAIFKQMADTEAEISQQSFYFIPKKKLKQAEAQLREGDIIMLTAARPGLDMKHVGLAVRQGNRLHLLHASSEQGEVVITRYPLTDYVQWHKRLSGIRVARLKGTPPQTASRPQ</sequence>